<dbReference type="GO" id="GO:0016126">
    <property type="term" value="P:sterol biosynthetic process"/>
    <property type="evidence" value="ECO:0007669"/>
    <property type="project" value="UniProtKB-KW"/>
</dbReference>
<keyword evidence="12" id="KW-0753">Steroid metabolism</keyword>
<sequence>MLGWLPSLQHGLLPAWMFLVSVTAFGNSAQCFITGRQVSARVYNAQPSEVTALTSRFFAAWTAASAVIRLYAAYHIQNAAIYDMAYWSYIIAFLNYGAEIFYYRTAHIRGPAFAPCVVSTTSIVWMTLMRSHYVASS</sequence>
<evidence type="ECO:0000313" key="14">
    <source>
        <dbReference type="EMBL" id="RKP27305.1"/>
    </source>
</evidence>
<dbReference type="OrthoDB" id="6485510at2759"/>
<dbReference type="GO" id="GO:0030674">
    <property type="term" value="F:protein-macromolecule adaptor activity"/>
    <property type="evidence" value="ECO:0007669"/>
    <property type="project" value="TreeGrafter"/>
</dbReference>
<feature type="transmembrane region" description="Helical" evidence="13">
    <location>
        <begin position="84"/>
        <end position="103"/>
    </location>
</feature>
<evidence type="ECO:0000256" key="11">
    <source>
        <dbReference type="ARBA" id="ARBA00023166"/>
    </source>
</evidence>
<dbReference type="AlphaFoldDB" id="A0A4P9Z4D0"/>
<comment type="subcellular location">
    <subcellularLocation>
        <location evidence="1">Endoplasmic reticulum membrane</location>
        <topology evidence="1">Multi-pass membrane protein</topology>
    </subcellularLocation>
</comment>
<keyword evidence="6" id="KW-0752">Steroid biosynthesis</keyword>
<accession>A0A4P9Z4D0</accession>
<keyword evidence="8" id="KW-0756">Sterol biosynthesis</keyword>
<keyword evidence="3" id="KW-0444">Lipid biosynthesis</keyword>
<keyword evidence="15" id="KW-1185">Reference proteome</keyword>
<protein>
    <recommendedName>
        <fullName evidence="16">Erg28 like protein-domain-containing protein</fullName>
    </recommendedName>
</protein>
<evidence type="ECO:0000313" key="15">
    <source>
        <dbReference type="Proteomes" id="UP000278143"/>
    </source>
</evidence>
<dbReference type="Pfam" id="PF03694">
    <property type="entry name" value="Erg28"/>
    <property type="match status" value="1"/>
</dbReference>
<gene>
    <name evidence="14" type="ORF">SYNPS1DRAFT_12879</name>
</gene>
<evidence type="ECO:0000256" key="1">
    <source>
        <dbReference type="ARBA" id="ARBA00004477"/>
    </source>
</evidence>
<organism evidence="14 15">
    <name type="scientific">Syncephalis pseudoplumigaleata</name>
    <dbReference type="NCBI Taxonomy" id="1712513"/>
    <lineage>
        <taxon>Eukaryota</taxon>
        <taxon>Fungi</taxon>
        <taxon>Fungi incertae sedis</taxon>
        <taxon>Zoopagomycota</taxon>
        <taxon>Zoopagomycotina</taxon>
        <taxon>Zoopagomycetes</taxon>
        <taxon>Zoopagales</taxon>
        <taxon>Piptocephalidaceae</taxon>
        <taxon>Syncephalis</taxon>
    </lineage>
</organism>
<dbReference type="Proteomes" id="UP000278143">
    <property type="component" value="Unassembled WGS sequence"/>
</dbReference>
<evidence type="ECO:0000256" key="12">
    <source>
        <dbReference type="ARBA" id="ARBA00023221"/>
    </source>
</evidence>
<dbReference type="InterPro" id="IPR005352">
    <property type="entry name" value="Erg28"/>
</dbReference>
<reference evidence="15" key="1">
    <citation type="journal article" date="2018" name="Nat. Microbiol.">
        <title>Leveraging single-cell genomics to expand the fungal tree of life.</title>
        <authorList>
            <person name="Ahrendt S.R."/>
            <person name="Quandt C.A."/>
            <person name="Ciobanu D."/>
            <person name="Clum A."/>
            <person name="Salamov A."/>
            <person name="Andreopoulos B."/>
            <person name="Cheng J.F."/>
            <person name="Woyke T."/>
            <person name="Pelin A."/>
            <person name="Henrissat B."/>
            <person name="Reynolds N.K."/>
            <person name="Benny G.L."/>
            <person name="Smith M.E."/>
            <person name="James T.Y."/>
            <person name="Grigoriev I.V."/>
        </authorList>
    </citation>
    <scope>NUCLEOTIDE SEQUENCE [LARGE SCALE GENOMIC DNA]</scope>
    <source>
        <strain evidence="15">Benny S71-1</strain>
    </source>
</reference>
<evidence type="ECO:0000256" key="10">
    <source>
        <dbReference type="ARBA" id="ARBA00023136"/>
    </source>
</evidence>
<evidence type="ECO:0008006" key="16">
    <source>
        <dbReference type="Google" id="ProtNLM"/>
    </source>
</evidence>
<dbReference type="PANTHER" id="PTHR15451:SF19">
    <property type="entry name" value="ERGOSTEROL BIOSYNTHETIC PROTEIN 28 HOMOLOG"/>
    <property type="match status" value="1"/>
</dbReference>
<comment type="similarity">
    <text evidence="2">Belongs to the ERG28 family.</text>
</comment>
<evidence type="ECO:0000256" key="4">
    <source>
        <dbReference type="ARBA" id="ARBA00022692"/>
    </source>
</evidence>
<feature type="transmembrane region" description="Helical" evidence="13">
    <location>
        <begin position="110"/>
        <end position="128"/>
    </location>
</feature>
<evidence type="ECO:0000256" key="9">
    <source>
        <dbReference type="ARBA" id="ARBA00023098"/>
    </source>
</evidence>
<keyword evidence="5" id="KW-0256">Endoplasmic reticulum</keyword>
<feature type="transmembrane region" description="Helical" evidence="13">
    <location>
        <begin position="12"/>
        <end position="33"/>
    </location>
</feature>
<feature type="transmembrane region" description="Helical" evidence="13">
    <location>
        <begin position="53"/>
        <end position="72"/>
    </location>
</feature>
<name>A0A4P9Z4D0_9FUNG</name>
<evidence type="ECO:0000256" key="2">
    <source>
        <dbReference type="ARBA" id="ARBA00005377"/>
    </source>
</evidence>
<keyword evidence="7 13" id="KW-1133">Transmembrane helix</keyword>
<dbReference type="EMBL" id="KZ989231">
    <property type="protein sequence ID" value="RKP27305.1"/>
    <property type="molecule type" value="Genomic_DNA"/>
</dbReference>
<evidence type="ECO:0000256" key="8">
    <source>
        <dbReference type="ARBA" id="ARBA00023011"/>
    </source>
</evidence>
<evidence type="ECO:0000256" key="6">
    <source>
        <dbReference type="ARBA" id="ARBA00022955"/>
    </source>
</evidence>
<evidence type="ECO:0000256" key="5">
    <source>
        <dbReference type="ARBA" id="ARBA00022824"/>
    </source>
</evidence>
<dbReference type="PANTHER" id="PTHR15451">
    <property type="entry name" value="ERGOSTEROL BIOSYNTHETIC PROTEIN 28-RELATED"/>
    <property type="match status" value="1"/>
</dbReference>
<evidence type="ECO:0000256" key="3">
    <source>
        <dbReference type="ARBA" id="ARBA00022516"/>
    </source>
</evidence>
<keyword evidence="11" id="KW-1207">Sterol metabolism</keyword>
<proteinExistence type="inferred from homology"/>
<keyword evidence="9" id="KW-0443">Lipid metabolism</keyword>
<evidence type="ECO:0000256" key="13">
    <source>
        <dbReference type="SAM" id="Phobius"/>
    </source>
</evidence>
<dbReference type="GO" id="GO:0005789">
    <property type="term" value="C:endoplasmic reticulum membrane"/>
    <property type="evidence" value="ECO:0007669"/>
    <property type="project" value="UniProtKB-SubCell"/>
</dbReference>
<keyword evidence="4 13" id="KW-0812">Transmembrane</keyword>
<keyword evidence="10 13" id="KW-0472">Membrane</keyword>
<evidence type="ECO:0000256" key="7">
    <source>
        <dbReference type="ARBA" id="ARBA00022989"/>
    </source>
</evidence>